<dbReference type="SUPFAM" id="SSF103032">
    <property type="entry name" value="Hypothetical protein YwqG"/>
    <property type="match status" value="1"/>
</dbReference>
<sequence length="217" mass="23013">MTMLMTYAGAGEPEALVTRTGGTPLAPAGTPWPTCATCEGSMQFLAQIALDDLVRPTSQVSSRTARTMAIFMCQNDPGMCDEWSPTLGGNRALLFPVGDLRPMAAPHEDDEGTLRLGTVNAVTLVSIPGSDYGSARESWGDRSGNGLRDVLGQLGGQADWLQDDETPQCPRCTQSMELIAQLEEGPEHSTAMNFGGGGTAFAFACEPCTEAAFLWQC</sequence>
<dbReference type="Gene3D" id="2.30.320.10">
    <property type="entry name" value="YwqG-like"/>
    <property type="match status" value="1"/>
</dbReference>
<name>A0ABV6V289_9ACTN</name>
<evidence type="ECO:0000313" key="1">
    <source>
        <dbReference type="EMBL" id="MFC1407816.1"/>
    </source>
</evidence>
<protein>
    <submittedName>
        <fullName evidence="1">Uncharacterized protein</fullName>
    </submittedName>
</protein>
<gene>
    <name evidence="1" type="ORF">ACEZDG_00820</name>
</gene>
<keyword evidence="2" id="KW-1185">Reference proteome</keyword>
<dbReference type="Proteomes" id="UP001592582">
    <property type="component" value="Unassembled WGS sequence"/>
</dbReference>
<proteinExistence type="predicted"/>
<reference evidence="1 2" key="1">
    <citation type="submission" date="2024-09" db="EMBL/GenBank/DDBJ databases">
        <authorList>
            <person name="Lee S.D."/>
        </authorList>
    </citation>
    <scope>NUCLEOTIDE SEQUENCE [LARGE SCALE GENOMIC DNA]</scope>
    <source>
        <strain evidence="1 2">N1-1</strain>
    </source>
</reference>
<organism evidence="1 2">
    <name type="scientific">Streptacidiphilus alkalitolerans</name>
    <dbReference type="NCBI Taxonomy" id="3342712"/>
    <lineage>
        <taxon>Bacteria</taxon>
        <taxon>Bacillati</taxon>
        <taxon>Actinomycetota</taxon>
        <taxon>Actinomycetes</taxon>
        <taxon>Kitasatosporales</taxon>
        <taxon>Streptomycetaceae</taxon>
        <taxon>Streptacidiphilus</taxon>
    </lineage>
</organism>
<comment type="caution">
    <text evidence="1">The sequence shown here is derived from an EMBL/GenBank/DDBJ whole genome shotgun (WGS) entry which is preliminary data.</text>
</comment>
<dbReference type="Pfam" id="PF09234">
    <property type="entry name" value="DUF1963"/>
    <property type="match status" value="1"/>
</dbReference>
<evidence type="ECO:0000313" key="2">
    <source>
        <dbReference type="Proteomes" id="UP001592582"/>
    </source>
</evidence>
<accession>A0ABV6V289</accession>
<dbReference type="InterPro" id="IPR015315">
    <property type="entry name" value="DUF1963"/>
</dbReference>
<dbReference type="EMBL" id="JBHEZX010000001">
    <property type="protein sequence ID" value="MFC1407816.1"/>
    <property type="molecule type" value="Genomic_DNA"/>
</dbReference>
<dbReference type="InterPro" id="IPR035948">
    <property type="entry name" value="YwqG-like_sf"/>
</dbReference>